<name>A0A6H0XQR5_9PEZI</name>
<feature type="domain" description="DUF7918" evidence="2">
    <location>
        <begin position="9"/>
        <end position="210"/>
    </location>
</feature>
<feature type="compositionally biased region" description="Basic and acidic residues" evidence="1">
    <location>
        <begin position="262"/>
        <end position="271"/>
    </location>
</feature>
<evidence type="ECO:0000256" key="1">
    <source>
        <dbReference type="SAM" id="MobiDB-lite"/>
    </source>
</evidence>
<evidence type="ECO:0000313" key="4">
    <source>
        <dbReference type="Proteomes" id="UP000503462"/>
    </source>
</evidence>
<keyword evidence="4" id="KW-1185">Reference proteome</keyword>
<dbReference type="EMBL" id="CP051140">
    <property type="protein sequence ID" value="QIW96974.1"/>
    <property type="molecule type" value="Genomic_DNA"/>
</dbReference>
<accession>A0A6H0XQR5</accession>
<protein>
    <recommendedName>
        <fullName evidence="2">DUF7918 domain-containing protein</fullName>
    </recommendedName>
</protein>
<dbReference type="Pfam" id="PF25534">
    <property type="entry name" value="DUF7918"/>
    <property type="match status" value="1"/>
</dbReference>
<reference evidence="3 4" key="1">
    <citation type="journal article" date="2016" name="Sci. Rep.">
        <title>Peltaster fructicola genome reveals evolution from an invasive phytopathogen to an ectophytic parasite.</title>
        <authorList>
            <person name="Xu C."/>
            <person name="Chen H."/>
            <person name="Gleason M.L."/>
            <person name="Xu J.R."/>
            <person name="Liu H."/>
            <person name="Zhang R."/>
            <person name="Sun G."/>
        </authorList>
    </citation>
    <scope>NUCLEOTIDE SEQUENCE [LARGE SCALE GENOMIC DNA]</scope>
    <source>
        <strain evidence="3 4">LNHT1506</strain>
    </source>
</reference>
<dbReference type="InterPro" id="IPR057678">
    <property type="entry name" value="DUF7918"/>
</dbReference>
<sequence length="285" mass="32058">MIVSGLPQVKVELVSAGQPLHEYEDPNTKDDETTATRYVQAIQGLPFEIHCNSNTATFSSDLETAFRVDGNRMVGAFTRLGFPMSFSCEGHHVTKDILKPFVFGSLSIDEDGGSDDSHDERGCIVVEVHECKLGQTSKAEQEDFNELDLSTAMSRQQAAKHGTLHVVEFGMHKQIKGVEYWQESRRTRKLSTYKFYYRSKTELQSLRILAQEPQSSDNGSVKLAHIGDQEINDSDNMQIDPQNDASSSTASQPVAPCSYPELESREHEEHLQNLPFRRKQPEPHD</sequence>
<proteinExistence type="predicted"/>
<organism evidence="3 4">
    <name type="scientific">Peltaster fructicola</name>
    <dbReference type="NCBI Taxonomy" id="286661"/>
    <lineage>
        <taxon>Eukaryota</taxon>
        <taxon>Fungi</taxon>
        <taxon>Dikarya</taxon>
        <taxon>Ascomycota</taxon>
        <taxon>Pezizomycotina</taxon>
        <taxon>Dothideomycetes</taxon>
        <taxon>Dothideomycetes incertae sedis</taxon>
        <taxon>Peltaster</taxon>
    </lineage>
</organism>
<dbReference type="PANTHER" id="PTHR36223">
    <property type="entry name" value="BETA-LACTAMASE-TYPE TRANSPEPTIDASE FOLD DOMAIN CONTAINING PROTEIN"/>
    <property type="match status" value="1"/>
</dbReference>
<gene>
    <name evidence="3" type="ORF">AMS68_002492</name>
</gene>
<feature type="compositionally biased region" description="Polar residues" evidence="1">
    <location>
        <begin position="234"/>
        <end position="252"/>
    </location>
</feature>
<dbReference type="AlphaFoldDB" id="A0A6H0XQR5"/>
<dbReference type="PANTHER" id="PTHR36223:SF1">
    <property type="entry name" value="TRANSCRIPTION ELONGATION FACTOR EAF N-TERMINAL DOMAIN-CONTAINING PROTEIN"/>
    <property type="match status" value="1"/>
</dbReference>
<feature type="region of interest" description="Disordered" evidence="1">
    <location>
        <begin position="230"/>
        <end position="285"/>
    </location>
</feature>
<evidence type="ECO:0000313" key="3">
    <source>
        <dbReference type="EMBL" id="QIW96974.1"/>
    </source>
</evidence>
<evidence type="ECO:0000259" key="2">
    <source>
        <dbReference type="Pfam" id="PF25534"/>
    </source>
</evidence>
<dbReference type="Proteomes" id="UP000503462">
    <property type="component" value="Chromosome 2"/>
</dbReference>